<dbReference type="SUPFAM" id="SSF46689">
    <property type="entry name" value="Homeodomain-like"/>
    <property type="match status" value="2"/>
</dbReference>
<evidence type="ECO:0000256" key="2">
    <source>
        <dbReference type="SAM" id="MobiDB-lite"/>
    </source>
</evidence>
<dbReference type="Pfam" id="PF04218">
    <property type="entry name" value="CENP-B_N"/>
    <property type="match status" value="1"/>
</dbReference>
<evidence type="ECO:0000313" key="5">
    <source>
        <dbReference type="Proteomes" id="UP000694412"/>
    </source>
</evidence>
<dbReference type="InterPro" id="IPR009057">
    <property type="entry name" value="Homeodomain-like_sf"/>
</dbReference>
<dbReference type="InterPro" id="IPR007889">
    <property type="entry name" value="HTH_Psq"/>
</dbReference>
<dbReference type="Ensembl" id="ENSCJPT00005013647.1">
    <property type="protein sequence ID" value="ENSCJPP00005009105.1"/>
    <property type="gene ID" value="ENSCJPG00005008057.1"/>
</dbReference>
<dbReference type="PANTHER" id="PTHR19303:SF36">
    <property type="entry name" value="TIGGER TRANSPOSABLE ELEMENT-DERIVED PROTEIN 3"/>
    <property type="match status" value="1"/>
</dbReference>
<organism evidence="4 5">
    <name type="scientific">Coturnix japonica</name>
    <name type="common">Japanese quail</name>
    <name type="synonym">Coturnix coturnix japonica</name>
    <dbReference type="NCBI Taxonomy" id="93934"/>
    <lineage>
        <taxon>Eukaryota</taxon>
        <taxon>Metazoa</taxon>
        <taxon>Chordata</taxon>
        <taxon>Craniata</taxon>
        <taxon>Vertebrata</taxon>
        <taxon>Euteleostomi</taxon>
        <taxon>Archelosauria</taxon>
        <taxon>Archosauria</taxon>
        <taxon>Dinosauria</taxon>
        <taxon>Saurischia</taxon>
        <taxon>Theropoda</taxon>
        <taxon>Coelurosauria</taxon>
        <taxon>Aves</taxon>
        <taxon>Neognathae</taxon>
        <taxon>Galloanserae</taxon>
        <taxon>Galliformes</taxon>
        <taxon>Phasianidae</taxon>
        <taxon>Perdicinae</taxon>
        <taxon>Coturnix</taxon>
    </lineage>
</organism>
<accession>A0A8C2T716</accession>
<keyword evidence="1" id="KW-0238">DNA-binding</keyword>
<dbReference type="PANTHER" id="PTHR19303">
    <property type="entry name" value="TRANSPOSON"/>
    <property type="match status" value="1"/>
</dbReference>
<protein>
    <submittedName>
        <fullName evidence="4">Tigger transposable element derived 3</fullName>
    </submittedName>
</protein>
<evidence type="ECO:0000256" key="1">
    <source>
        <dbReference type="PROSITE-ProRule" id="PRU00320"/>
    </source>
</evidence>
<dbReference type="InterPro" id="IPR050863">
    <property type="entry name" value="CenT-Element_Derived"/>
</dbReference>
<dbReference type="Gene3D" id="1.10.10.60">
    <property type="entry name" value="Homeodomain-like"/>
    <property type="match status" value="2"/>
</dbReference>
<feature type="domain" description="HTH psq-type" evidence="3">
    <location>
        <begin position="3"/>
        <end position="55"/>
    </location>
</feature>
<comment type="subcellular location">
    <subcellularLocation>
        <location evidence="1">Nucleus</location>
    </subcellularLocation>
</comment>
<dbReference type="GO" id="GO:0005634">
    <property type="term" value="C:nucleus"/>
    <property type="evidence" value="ECO:0007669"/>
    <property type="project" value="UniProtKB-SubCell"/>
</dbReference>
<dbReference type="PROSITE" id="PS50960">
    <property type="entry name" value="HTH_PSQ"/>
    <property type="match status" value="1"/>
</dbReference>
<reference evidence="4" key="2">
    <citation type="submission" date="2025-08" db="UniProtKB">
        <authorList>
            <consortium name="Ensembl"/>
        </authorList>
    </citation>
    <scope>IDENTIFICATION</scope>
</reference>
<feature type="compositionally biased region" description="Acidic residues" evidence="2">
    <location>
        <begin position="363"/>
        <end position="379"/>
    </location>
</feature>
<sequence>MQLSTRKERKELSLTEKVRVLEVLEGPKVSQSELAKRFGVSQPQICRIIKNKERILSEWRRNGNPDRKRSRDGKDGDMEAALLRWVQGARNTQLPISGTWLHMKAKNLAQDVGTARCQHSNGCMARVRVAGISARLSAGISAGISAWISAGISARLSAGLSAQVTMLTLLLCTNADGSEKAALRAVGRRANPPYLHGINLQAVPWTYRGGGRLSAALFAEWLQDFNEEMQRKGKSVLLLAEEHEERPYLQLSNVRMLFMPPVATLAHPLHRGIARDLKGHYRRRLLTQVPVVLGSEPPTLLDALHVLAQAWGDVRPELITSCFRATNFSPDSCPDALPAPIWLGQEQLESFGVMDEGLDADMAEGEDWDGGTEESEDSAEPVAVRPCPSEPELWDSMATLRRFLECRATSPDLMQMFYTLQDAVHVVTARLCCAPAGRAEP</sequence>
<dbReference type="InterPro" id="IPR004875">
    <property type="entry name" value="DDE_SF_endonuclease_dom"/>
</dbReference>
<proteinExistence type="predicted"/>
<reference evidence="4" key="3">
    <citation type="submission" date="2025-09" db="UniProtKB">
        <authorList>
            <consortium name="Ensembl"/>
        </authorList>
    </citation>
    <scope>IDENTIFICATION</scope>
</reference>
<dbReference type="GO" id="GO:0003677">
    <property type="term" value="F:DNA binding"/>
    <property type="evidence" value="ECO:0007669"/>
    <property type="project" value="UniProtKB-UniRule"/>
</dbReference>
<keyword evidence="5" id="KW-1185">Reference proteome</keyword>
<evidence type="ECO:0000313" key="4">
    <source>
        <dbReference type="Ensembl" id="ENSCJPP00005009105.1"/>
    </source>
</evidence>
<feature type="DNA-binding region" description="H-T-H motif" evidence="1">
    <location>
        <begin position="31"/>
        <end position="51"/>
    </location>
</feature>
<evidence type="ECO:0000259" key="3">
    <source>
        <dbReference type="PROSITE" id="PS50960"/>
    </source>
</evidence>
<feature type="region of interest" description="Disordered" evidence="2">
    <location>
        <begin position="363"/>
        <end position="388"/>
    </location>
</feature>
<gene>
    <name evidence="4" type="primary">TIGD3</name>
</gene>
<name>A0A8C2T716_COTJA</name>
<dbReference type="GeneTree" id="ENSGT00940000162651"/>
<dbReference type="Pfam" id="PF03184">
    <property type="entry name" value="DDE_1"/>
    <property type="match status" value="1"/>
</dbReference>
<reference evidence="4" key="1">
    <citation type="submission" date="2015-11" db="EMBL/GenBank/DDBJ databases">
        <authorList>
            <consortium name="International Coturnix japonica Genome Analysis Consortium"/>
            <person name="Warren W."/>
            <person name="Burt D.W."/>
            <person name="Antin P.B."/>
            <person name="Lanford R."/>
            <person name="Gros J."/>
            <person name="Wilson R.K."/>
        </authorList>
    </citation>
    <scope>NUCLEOTIDE SEQUENCE [LARGE SCALE GENOMIC DNA]</scope>
</reference>
<keyword evidence="1" id="KW-0539">Nucleus</keyword>
<dbReference type="AlphaFoldDB" id="A0A8C2T716"/>
<dbReference type="Proteomes" id="UP000694412">
    <property type="component" value="Chromosome 2"/>
</dbReference>